<dbReference type="Proteomes" id="UP001295684">
    <property type="component" value="Unassembled WGS sequence"/>
</dbReference>
<feature type="coiled-coil region" evidence="1">
    <location>
        <begin position="107"/>
        <end position="148"/>
    </location>
</feature>
<organism evidence="3 4">
    <name type="scientific">Euplotes crassus</name>
    <dbReference type="NCBI Taxonomy" id="5936"/>
    <lineage>
        <taxon>Eukaryota</taxon>
        <taxon>Sar</taxon>
        <taxon>Alveolata</taxon>
        <taxon>Ciliophora</taxon>
        <taxon>Intramacronucleata</taxon>
        <taxon>Spirotrichea</taxon>
        <taxon>Hypotrichia</taxon>
        <taxon>Euplotida</taxon>
        <taxon>Euplotidae</taxon>
        <taxon>Moneuplotes</taxon>
    </lineage>
</organism>
<reference evidence="3" key="1">
    <citation type="submission" date="2023-07" db="EMBL/GenBank/DDBJ databases">
        <authorList>
            <consortium name="AG Swart"/>
            <person name="Singh M."/>
            <person name="Singh A."/>
            <person name="Seah K."/>
            <person name="Emmerich C."/>
        </authorList>
    </citation>
    <scope>NUCLEOTIDE SEQUENCE</scope>
    <source>
        <strain evidence="3">DP1</strain>
    </source>
</reference>
<keyword evidence="1" id="KW-0175">Coiled coil</keyword>
<evidence type="ECO:0000313" key="3">
    <source>
        <dbReference type="EMBL" id="CAI2364045.1"/>
    </source>
</evidence>
<evidence type="ECO:0000313" key="4">
    <source>
        <dbReference type="Proteomes" id="UP001295684"/>
    </source>
</evidence>
<comment type="caution">
    <text evidence="3">The sequence shown here is derived from an EMBL/GenBank/DDBJ whole genome shotgun (WGS) entry which is preliminary data.</text>
</comment>
<evidence type="ECO:0000256" key="1">
    <source>
        <dbReference type="SAM" id="Coils"/>
    </source>
</evidence>
<gene>
    <name evidence="3" type="ORF">ECRASSUSDP1_LOCUS5385</name>
</gene>
<dbReference type="AlphaFoldDB" id="A0AAD1U817"/>
<feature type="coiled-coil region" evidence="1">
    <location>
        <begin position="181"/>
        <end position="289"/>
    </location>
</feature>
<dbReference type="EMBL" id="CAMPGE010005197">
    <property type="protein sequence ID" value="CAI2364045.1"/>
    <property type="molecule type" value="Genomic_DNA"/>
</dbReference>
<name>A0AAD1U817_EUPCR</name>
<evidence type="ECO:0000256" key="2">
    <source>
        <dbReference type="SAM" id="MobiDB-lite"/>
    </source>
</evidence>
<proteinExistence type="predicted"/>
<feature type="region of interest" description="Disordered" evidence="2">
    <location>
        <begin position="300"/>
        <end position="337"/>
    </location>
</feature>
<keyword evidence="4" id="KW-1185">Reference proteome</keyword>
<protein>
    <submittedName>
        <fullName evidence="3">Uncharacterized protein</fullName>
    </submittedName>
</protein>
<accession>A0AAD1U817</accession>
<sequence length="581" mass="67980">MWKEFSEESQNLDLDYLYQELDLLKSSLEVPYIDKRAKDDDLNEDLLEEVKIAFNEISLKEKGMKQLIQIMEFALDKYSTLSDEHRDTKSKLSSSENELTYYKDTIVANMTIQLERNENNLEDLEEELIKAEREIRELKEQINNQKPEVTIFKNIQEMEKRVRRQSMLETRGHITGLEEALETTKSTNQKIKGNLDSLKQEIVMLSKENKKLKRELQNAYDNNDRIARDVEELNKMKSAFEAEFTEVVDSKDNEITQLAKRQEHLMEELKRAGKKNKELEGKMSKFKEITSKSPVRARAEIQVDRIDTSASNEDDLKEEEKRSTTSVEDMFDEDIRENANYERRGTYESLKEVMGNRNSYYGRETETFLNGGDVEELKDDDSDEDFERMVDVGTQTVENTLDSRISLKTIEEEKYQTTLQSNGFDDSSRFSRSDNSTFSFPRIIRTKGDALEDFFKMSVLANKIGHQDLDKVCHIKAKKLYKKCKETSIPFQDWHNWIEKQINDLYLKKIYENKANSHKGVTKNFNRSNTEDSFIDISFQRSTTNGSDVDQLRKYFSDKSKNGNYHAFDGGNTSDKKCIIF</sequence>